<keyword evidence="8" id="KW-1185">Reference proteome</keyword>
<gene>
    <name evidence="7" type="ORF">Pla100_50850</name>
</gene>
<dbReference type="EMBL" id="SJPM01000014">
    <property type="protein sequence ID" value="TWT91666.1"/>
    <property type="molecule type" value="Genomic_DNA"/>
</dbReference>
<feature type="transmembrane region" description="Helical" evidence="6">
    <location>
        <begin position="187"/>
        <end position="206"/>
    </location>
</feature>
<evidence type="ECO:0000256" key="5">
    <source>
        <dbReference type="SAM" id="MobiDB-lite"/>
    </source>
</evidence>
<evidence type="ECO:0000313" key="8">
    <source>
        <dbReference type="Proteomes" id="UP000316213"/>
    </source>
</evidence>
<comment type="caution">
    <text evidence="7">The sequence shown here is derived from an EMBL/GenBank/DDBJ whole genome shotgun (WGS) entry which is preliminary data.</text>
</comment>
<feature type="transmembrane region" description="Helical" evidence="6">
    <location>
        <begin position="261"/>
        <end position="283"/>
    </location>
</feature>
<dbReference type="Proteomes" id="UP000316213">
    <property type="component" value="Unassembled WGS sequence"/>
</dbReference>
<feature type="region of interest" description="Disordered" evidence="5">
    <location>
        <begin position="315"/>
        <end position="342"/>
    </location>
</feature>
<keyword evidence="4 6" id="KW-0472">Membrane</keyword>
<sequence length="342" mass="36272">MTEPFRPESLLFVYCVFVIIASVTGGQLSKLLRMTHLRTQLLMSGVGGLMLGIAMLHLLPHATEVLQSSSKTGAAALAGLIAMFLLVRLFHTHDHGVVDHVHHEDIEGHDHLHDDCGGHSHAHSHPAAIEHEHEHEHEHGHGHGHGHGPKTKKRFSWAGMFFGLALHTIVDGVALASSVIADASHGAWLGLAGLGTFLAVAMHKPLDAFAITSVMSKQGWSPRAQAIANGTFAVTCPLGALMMYFGATRLGTAYPGSGDAILGWGLAISAGFFICIALADLLPEVAFHDHDRGKLTLALLIGVGIALAIENLPGHRHQDHQGHGHQFPGVMAPSTAPSTNSP</sequence>
<feature type="compositionally biased region" description="Basic and acidic residues" evidence="5">
    <location>
        <begin position="128"/>
        <end position="141"/>
    </location>
</feature>
<dbReference type="RefSeq" id="WP_231603512.1">
    <property type="nucleotide sequence ID" value="NZ_SJPM01000014.1"/>
</dbReference>
<keyword evidence="3 6" id="KW-1133">Transmembrane helix</keyword>
<evidence type="ECO:0000256" key="6">
    <source>
        <dbReference type="SAM" id="Phobius"/>
    </source>
</evidence>
<proteinExistence type="predicted"/>
<protein>
    <submittedName>
        <fullName evidence="7">Zinc transporter ZupT</fullName>
    </submittedName>
</protein>
<keyword evidence="2 6" id="KW-0812">Transmembrane</keyword>
<evidence type="ECO:0000256" key="2">
    <source>
        <dbReference type="ARBA" id="ARBA00022692"/>
    </source>
</evidence>
<organism evidence="7 8">
    <name type="scientific">Neorhodopirellula pilleata</name>
    <dbReference type="NCBI Taxonomy" id="2714738"/>
    <lineage>
        <taxon>Bacteria</taxon>
        <taxon>Pseudomonadati</taxon>
        <taxon>Planctomycetota</taxon>
        <taxon>Planctomycetia</taxon>
        <taxon>Pirellulales</taxon>
        <taxon>Pirellulaceae</taxon>
        <taxon>Neorhodopirellula</taxon>
    </lineage>
</organism>
<dbReference type="AlphaFoldDB" id="A0A5C5ZX12"/>
<evidence type="ECO:0000256" key="4">
    <source>
        <dbReference type="ARBA" id="ARBA00023136"/>
    </source>
</evidence>
<dbReference type="InterPro" id="IPR003689">
    <property type="entry name" value="ZIP"/>
</dbReference>
<feature type="transmembrane region" description="Helical" evidence="6">
    <location>
        <begin position="295"/>
        <end position="312"/>
    </location>
</feature>
<feature type="transmembrane region" description="Helical" evidence="6">
    <location>
        <begin position="72"/>
        <end position="90"/>
    </location>
</feature>
<feature type="transmembrane region" description="Helical" evidence="6">
    <location>
        <begin position="157"/>
        <end position="181"/>
    </location>
</feature>
<name>A0A5C5ZX12_9BACT</name>
<dbReference type="Pfam" id="PF02535">
    <property type="entry name" value="Zip"/>
    <property type="match status" value="1"/>
</dbReference>
<feature type="transmembrane region" description="Helical" evidence="6">
    <location>
        <begin position="41"/>
        <end position="60"/>
    </location>
</feature>
<feature type="transmembrane region" description="Helical" evidence="6">
    <location>
        <begin position="226"/>
        <end position="246"/>
    </location>
</feature>
<dbReference type="PANTHER" id="PTHR11040:SF44">
    <property type="entry name" value="PROTEIN ZNTC-RELATED"/>
    <property type="match status" value="1"/>
</dbReference>
<dbReference type="GO" id="GO:0005385">
    <property type="term" value="F:zinc ion transmembrane transporter activity"/>
    <property type="evidence" value="ECO:0007669"/>
    <property type="project" value="TreeGrafter"/>
</dbReference>
<feature type="region of interest" description="Disordered" evidence="5">
    <location>
        <begin position="117"/>
        <end position="151"/>
    </location>
</feature>
<evidence type="ECO:0000256" key="1">
    <source>
        <dbReference type="ARBA" id="ARBA00004141"/>
    </source>
</evidence>
<evidence type="ECO:0000256" key="3">
    <source>
        <dbReference type="ARBA" id="ARBA00022989"/>
    </source>
</evidence>
<evidence type="ECO:0000313" key="7">
    <source>
        <dbReference type="EMBL" id="TWT91666.1"/>
    </source>
</evidence>
<dbReference type="PANTHER" id="PTHR11040">
    <property type="entry name" value="ZINC/IRON TRANSPORTER"/>
    <property type="match status" value="1"/>
</dbReference>
<feature type="compositionally biased region" description="Basic residues" evidence="5">
    <location>
        <begin position="142"/>
        <end position="151"/>
    </location>
</feature>
<accession>A0A5C5ZX12</accession>
<reference evidence="7 8" key="1">
    <citation type="submission" date="2019-02" db="EMBL/GenBank/DDBJ databases">
        <title>Deep-cultivation of Planctomycetes and their phenomic and genomic characterization uncovers novel biology.</title>
        <authorList>
            <person name="Wiegand S."/>
            <person name="Jogler M."/>
            <person name="Boedeker C."/>
            <person name="Pinto D."/>
            <person name="Vollmers J."/>
            <person name="Rivas-Marin E."/>
            <person name="Kohn T."/>
            <person name="Peeters S.H."/>
            <person name="Heuer A."/>
            <person name="Rast P."/>
            <person name="Oberbeckmann S."/>
            <person name="Bunk B."/>
            <person name="Jeske O."/>
            <person name="Meyerdierks A."/>
            <person name="Storesund J.E."/>
            <person name="Kallscheuer N."/>
            <person name="Luecker S."/>
            <person name="Lage O.M."/>
            <person name="Pohl T."/>
            <person name="Merkel B.J."/>
            <person name="Hornburger P."/>
            <person name="Mueller R.-W."/>
            <person name="Bruemmer F."/>
            <person name="Labrenz M."/>
            <person name="Spormann A.M."/>
            <person name="Op Den Camp H."/>
            <person name="Overmann J."/>
            <person name="Amann R."/>
            <person name="Jetten M.S.M."/>
            <person name="Mascher T."/>
            <person name="Medema M.H."/>
            <person name="Devos D.P."/>
            <person name="Kaster A.-K."/>
            <person name="Ovreas L."/>
            <person name="Rohde M."/>
            <person name="Galperin M.Y."/>
            <person name="Jogler C."/>
        </authorList>
    </citation>
    <scope>NUCLEOTIDE SEQUENCE [LARGE SCALE GENOMIC DNA]</scope>
    <source>
        <strain evidence="7 8">Pla100</strain>
    </source>
</reference>
<comment type="subcellular location">
    <subcellularLocation>
        <location evidence="1">Membrane</location>
        <topology evidence="1">Multi-pass membrane protein</topology>
    </subcellularLocation>
</comment>
<dbReference type="GO" id="GO:0016020">
    <property type="term" value="C:membrane"/>
    <property type="evidence" value="ECO:0007669"/>
    <property type="project" value="UniProtKB-SubCell"/>
</dbReference>
<feature type="transmembrane region" description="Helical" evidence="6">
    <location>
        <begin position="12"/>
        <end position="29"/>
    </location>
</feature>